<dbReference type="GO" id="GO:0030133">
    <property type="term" value="C:transport vesicle"/>
    <property type="evidence" value="ECO:0007669"/>
    <property type="project" value="TreeGrafter"/>
</dbReference>
<dbReference type="GO" id="GO:0005886">
    <property type="term" value="C:plasma membrane"/>
    <property type="evidence" value="ECO:0007669"/>
    <property type="project" value="TreeGrafter"/>
</dbReference>
<dbReference type="GO" id="GO:0005769">
    <property type="term" value="C:early endosome"/>
    <property type="evidence" value="ECO:0007669"/>
    <property type="project" value="TreeGrafter"/>
</dbReference>
<name>A0AAN9AJM7_9CAEN</name>
<feature type="region of interest" description="Disordered" evidence="1">
    <location>
        <begin position="427"/>
        <end position="467"/>
    </location>
</feature>
<evidence type="ECO:0000256" key="1">
    <source>
        <dbReference type="SAM" id="MobiDB-lite"/>
    </source>
</evidence>
<dbReference type="SMART" id="SM00167">
    <property type="entry name" value="VPS9"/>
    <property type="match status" value="1"/>
</dbReference>
<reference evidence="3 4" key="1">
    <citation type="submission" date="2024-02" db="EMBL/GenBank/DDBJ databases">
        <title>Chromosome-scale genome assembly of the rough periwinkle Littorina saxatilis.</title>
        <authorList>
            <person name="De Jode A."/>
            <person name="Faria R."/>
            <person name="Formenti G."/>
            <person name="Sims Y."/>
            <person name="Smith T.P."/>
            <person name="Tracey A."/>
            <person name="Wood J.M.D."/>
            <person name="Zagrodzka Z.B."/>
            <person name="Johannesson K."/>
            <person name="Butlin R.K."/>
            <person name="Leder E.H."/>
        </authorList>
    </citation>
    <scope>NUCLEOTIDE SEQUENCE [LARGE SCALE GENOMIC DNA]</scope>
    <source>
        <strain evidence="3">Snail1</strain>
        <tissue evidence="3">Muscle</tissue>
    </source>
</reference>
<gene>
    <name evidence="3" type="ORF">V1264_022116</name>
</gene>
<keyword evidence="4" id="KW-1185">Reference proteome</keyword>
<dbReference type="Gene3D" id="1.20.1050.80">
    <property type="entry name" value="VPS9 domain"/>
    <property type="match status" value="1"/>
</dbReference>
<dbReference type="GO" id="GO:0005770">
    <property type="term" value="C:late endosome"/>
    <property type="evidence" value="ECO:0007669"/>
    <property type="project" value="TreeGrafter"/>
</dbReference>
<evidence type="ECO:0000313" key="4">
    <source>
        <dbReference type="Proteomes" id="UP001374579"/>
    </source>
</evidence>
<dbReference type="PROSITE" id="PS51205">
    <property type="entry name" value="VPS9"/>
    <property type="match status" value="1"/>
</dbReference>
<organism evidence="3 4">
    <name type="scientific">Littorina saxatilis</name>
    <dbReference type="NCBI Taxonomy" id="31220"/>
    <lineage>
        <taxon>Eukaryota</taxon>
        <taxon>Metazoa</taxon>
        <taxon>Spiralia</taxon>
        <taxon>Lophotrochozoa</taxon>
        <taxon>Mollusca</taxon>
        <taxon>Gastropoda</taxon>
        <taxon>Caenogastropoda</taxon>
        <taxon>Littorinimorpha</taxon>
        <taxon>Littorinoidea</taxon>
        <taxon>Littorinidae</taxon>
        <taxon>Littorina</taxon>
    </lineage>
</organism>
<evidence type="ECO:0000259" key="2">
    <source>
        <dbReference type="PROSITE" id="PS51205"/>
    </source>
</evidence>
<dbReference type="GO" id="GO:0045022">
    <property type="term" value="P:early endosome to late endosome transport"/>
    <property type="evidence" value="ECO:0007669"/>
    <property type="project" value="TreeGrafter"/>
</dbReference>
<accession>A0AAN9AJM7</accession>
<feature type="domain" description="VPS9" evidence="2">
    <location>
        <begin position="251"/>
        <end position="404"/>
    </location>
</feature>
<dbReference type="SUPFAM" id="SSF109993">
    <property type="entry name" value="VPS9 domain"/>
    <property type="match status" value="1"/>
</dbReference>
<dbReference type="AlphaFoldDB" id="A0AAN9AJM7"/>
<dbReference type="PANTHER" id="PTHR24170:SF1">
    <property type="entry name" value="DOMAIN PROTEIN, PUTATIVE (AFU_ORTHOLOGUE AFUA_1G09870)-RELATED"/>
    <property type="match status" value="1"/>
</dbReference>
<dbReference type="Proteomes" id="UP001374579">
    <property type="component" value="Unassembled WGS sequence"/>
</dbReference>
<dbReference type="InterPro" id="IPR037191">
    <property type="entry name" value="VPS9_dom_sf"/>
</dbReference>
<protein>
    <recommendedName>
        <fullName evidence="2">VPS9 domain-containing protein</fullName>
    </recommendedName>
</protein>
<dbReference type="InterPro" id="IPR003123">
    <property type="entry name" value="VPS9"/>
</dbReference>
<dbReference type="PANTHER" id="PTHR24170">
    <property type="entry name" value="ANKYRIN REPEAT DOMAIN-CONTAINING PROTEIN 27"/>
    <property type="match status" value="1"/>
</dbReference>
<feature type="compositionally biased region" description="Low complexity" evidence="1">
    <location>
        <begin position="446"/>
        <end position="462"/>
    </location>
</feature>
<dbReference type="Pfam" id="PF02204">
    <property type="entry name" value="VPS9"/>
    <property type="match status" value="1"/>
</dbReference>
<dbReference type="GO" id="GO:0097422">
    <property type="term" value="C:tubular endosome"/>
    <property type="evidence" value="ECO:0007669"/>
    <property type="project" value="TreeGrafter"/>
</dbReference>
<evidence type="ECO:0000313" key="3">
    <source>
        <dbReference type="EMBL" id="KAK7088170.1"/>
    </source>
</evidence>
<comment type="caution">
    <text evidence="3">The sequence shown here is derived from an EMBL/GenBank/DDBJ whole genome shotgun (WGS) entry which is preliminary data.</text>
</comment>
<dbReference type="GO" id="GO:0005085">
    <property type="term" value="F:guanyl-nucleotide exchange factor activity"/>
    <property type="evidence" value="ECO:0007669"/>
    <property type="project" value="TreeGrafter"/>
</dbReference>
<proteinExistence type="predicted"/>
<dbReference type="EMBL" id="JBAMIC010004070">
    <property type="protein sequence ID" value="KAK7088170.1"/>
    <property type="molecule type" value="Genomic_DNA"/>
</dbReference>
<dbReference type="InterPro" id="IPR051248">
    <property type="entry name" value="UPF0507/Ank_repeat_27"/>
</dbReference>
<dbReference type="GO" id="GO:0000149">
    <property type="term" value="F:SNARE binding"/>
    <property type="evidence" value="ECO:0007669"/>
    <property type="project" value="TreeGrafter"/>
</dbReference>
<sequence length="534" mass="59210">MACDVDELDINPFFRALQNKFSDLYNRAQEKCYTICIPQTTSILGTDINKDFAETHILKPSPYFQGQLLTLTSHGNHSKTVTLANDGCSISTGEGFPSKVIARIVNEELAYNKEYDQYRVLILDQPLDPKFQPQTSEDDSSKHKLPEQCVSAKECKKFLQSVPEFAKVLERVEDQLKLFNSNYMVLPDYLMEAASRLADISAEAVEGCLKAAGRTYAADFKWRDTVVAALESYVMSAVHDKVFGVVVQQHKAEDESLELKCQRQLRGINVEALGIQHRFACPLPNAELELSRMDWLTTPREKLFCLKAVMDAVTSEITAHLSRNIPPHLALTADKPCLTSDDLIPILVNVIGQSECEHLHSDIIYMETFAWASCAKDLDDLSYCLVTFKAAVQYIQATDFSKLAHKHRKQVSLDKLSSATDRLSIYNGSVMGDNSPSPRISPTPFSPTTSTTTPTSATASGTDRLGRQMSRVSKALKEPPQGHGKDEQKVKSIFGAEYDVPVALEAASKSNAGPDLGDFLSSLQDDFVSYGKQN</sequence>